<organism evidence="2 3">
    <name type="scientific">Rhizobium binae</name>
    <dbReference type="NCBI Taxonomy" id="1138190"/>
    <lineage>
        <taxon>Bacteria</taxon>
        <taxon>Pseudomonadati</taxon>
        <taxon>Pseudomonadota</taxon>
        <taxon>Alphaproteobacteria</taxon>
        <taxon>Hyphomicrobiales</taxon>
        <taxon>Rhizobiaceae</taxon>
        <taxon>Rhizobium/Agrobacterium group</taxon>
        <taxon>Rhizobium</taxon>
    </lineage>
</organism>
<proteinExistence type="predicted"/>
<comment type="caution">
    <text evidence="2">The sequence shown here is derived from an EMBL/GenBank/DDBJ whole genome shotgun (WGS) entry which is preliminary data.</text>
</comment>
<evidence type="ECO:0000313" key="3">
    <source>
        <dbReference type="Proteomes" id="UP001549077"/>
    </source>
</evidence>
<evidence type="ECO:0000313" key="2">
    <source>
        <dbReference type="EMBL" id="MET3754661.1"/>
    </source>
</evidence>
<keyword evidence="1" id="KW-0732">Signal</keyword>
<feature type="chain" id="PRO_5047026014" evidence="1">
    <location>
        <begin position="24"/>
        <end position="114"/>
    </location>
</feature>
<dbReference type="Proteomes" id="UP001549077">
    <property type="component" value="Unassembled WGS sequence"/>
</dbReference>
<gene>
    <name evidence="2" type="ORF">ABID08_002018</name>
</gene>
<keyword evidence="3" id="KW-1185">Reference proteome</keyword>
<protein>
    <submittedName>
        <fullName evidence="2">Uncharacterized protein</fullName>
    </submittedName>
</protein>
<evidence type="ECO:0000256" key="1">
    <source>
        <dbReference type="SAM" id="SignalP"/>
    </source>
</evidence>
<name>A0ABV2ME46_9HYPH</name>
<dbReference type="RefSeq" id="WP_168296966.1">
    <property type="nucleotide sequence ID" value="NZ_CP071604.1"/>
</dbReference>
<dbReference type="GeneID" id="91148536"/>
<reference evidence="2 3" key="1">
    <citation type="submission" date="2024-06" db="EMBL/GenBank/DDBJ databases">
        <title>Genomic Encyclopedia of Type Strains, Phase IV (KMG-IV): sequencing the most valuable type-strain genomes for metagenomic binning, comparative biology and taxonomic classification.</title>
        <authorList>
            <person name="Goeker M."/>
        </authorList>
    </citation>
    <scope>NUCLEOTIDE SEQUENCE [LARGE SCALE GENOMIC DNA]</scope>
    <source>
        <strain evidence="2 3">DSM 29288</strain>
    </source>
</reference>
<accession>A0ABV2ME46</accession>
<sequence length="114" mass="13780">MRMLFSTLAAMILSASFALPLSATPMVVPKSIAMSAADVDLIHYRRHGHGHAYGHWKKHRYAYRDCRYYGSCYRPRYYGHRDYYGYRDYYPYRDYGYRHYPYHRRSGVSVYFDF</sequence>
<dbReference type="EMBL" id="JBEPMY010000004">
    <property type="protein sequence ID" value="MET3754661.1"/>
    <property type="molecule type" value="Genomic_DNA"/>
</dbReference>
<feature type="signal peptide" evidence="1">
    <location>
        <begin position="1"/>
        <end position="23"/>
    </location>
</feature>